<feature type="non-terminal residue" evidence="1">
    <location>
        <position position="111"/>
    </location>
</feature>
<comment type="caution">
    <text evidence="1">The sequence shown here is derived from an EMBL/GenBank/DDBJ whole genome shotgun (WGS) entry which is preliminary data.</text>
</comment>
<evidence type="ECO:0000313" key="1">
    <source>
        <dbReference type="EMBL" id="KAH9291917.1"/>
    </source>
</evidence>
<protein>
    <submittedName>
        <fullName evidence="1">Uncharacterized protein</fullName>
    </submittedName>
</protein>
<dbReference type="AlphaFoldDB" id="A0AA38C1S3"/>
<sequence>DKGKEAILQGRVNGVPSVATAPRRWRNFQFVTFVIVFLANTGQFPAFTPLSCARGNQFYYYYTIDMLLGQLLSVMNSCQWAHFRGAFGMEEVGERARLKGIIITANRVPSW</sequence>
<reference evidence="1 2" key="1">
    <citation type="journal article" date="2021" name="Nat. Plants">
        <title>The Taxus genome provides insights into paclitaxel biosynthesis.</title>
        <authorList>
            <person name="Xiong X."/>
            <person name="Gou J."/>
            <person name="Liao Q."/>
            <person name="Li Y."/>
            <person name="Zhou Q."/>
            <person name="Bi G."/>
            <person name="Li C."/>
            <person name="Du R."/>
            <person name="Wang X."/>
            <person name="Sun T."/>
            <person name="Guo L."/>
            <person name="Liang H."/>
            <person name="Lu P."/>
            <person name="Wu Y."/>
            <person name="Zhang Z."/>
            <person name="Ro D.K."/>
            <person name="Shang Y."/>
            <person name="Huang S."/>
            <person name="Yan J."/>
        </authorList>
    </citation>
    <scope>NUCLEOTIDE SEQUENCE [LARGE SCALE GENOMIC DNA]</scope>
    <source>
        <strain evidence="1">Ta-2019</strain>
    </source>
</reference>
<feature type="non-terminal residue" evidence="1">
    <location>
        <position position="1"/>
    </location>
</feature>
<name>A0AA38C1S3_TAXCH</name>
<accession>A0AA38C1S3</accession>
<proteinExistence type="predicted"/>
<dbReference type="EMBL" id="JAHRHJ020003340">
    <property type="protein sequence ID" value="KAH9291917.1"/>
    <property type="molecule type" value="Genomic_DNA"/>
</dbReference>
<organism evidence="1 2">
    <name type="scientific">Taxus chinensis</name>
    <name type="common">Chinese yew</name>
    <name type="synonym">Taxus wallichiana var. chinensis</name>
    <dbReference type="NCBI Taxonomy" id="29808"/>
    <lineage>
        <taxon>Eukaryota</taxon>
        <taxon>Viridiplantae</taxon>
        <taxon>Streptophyta</taxon>
        <taxon>Embryophyta</taxon>
        <taxon>Tracheophyta</taxon>
        <taxon>Spermatophyta</taxon>
        <taxon>Pinopsida</taxon>
        <taxon>Pinidae</taxon>
        <taxon>Conifers II</taxon>
        <taxon>Cupressales</taxon>
        <taxon>Taxaceae</taxon>
        <taxon>Taxus</taxon>
    </lineage>
</organism>
<evidence type="ECO:0000313" key="2">
    <source>
        <dbReference type="Proteomes" id="UP000824469"/>
    </source>
</evidence>
<dbReference type="Proteomes" id="UP000824469">
    <property type="component" value="Unassembled WGS sequence"/>
</dbReference>
<gene>
    <name evidence="1" type="ORF">KI387_042895</name>
</gene>
<keyword evidence="2" id="KW-1185">Reference proteome</keyword>